<name>A0A543KCC1_9RHOB</name>
<evidence type="ECO:0000313" key="1">
    <source>
        <dbReference type="EMBL" id="TQM92687.1"/>
    </source>
</evidence>
<dbReference type="Proteomes" id="UP000320582">
    <property type="component" value="Unassembled WGS sequence"/>
</dbReference>
<keyword evidence="2" id="KW-1185">Reference proteome</keyword>
<dbReference type="AlphaFoldDB" id="A0A543KCC1"/>
<proteinExistence type="predicted"/>
<sequence length="208" mass="23797">MRNLLSLADFEADETRLIKNTRADYGTDSEETANAPLPEIKNRIGDSVSKLNIGYKINLNLPETTDIEVFNAIFYCLEMSIRRLIRDTFVSIYGLAWWDRANVAVGIREEVKRNRTRERDSAITSRSDDPLDYTTFGQLSQLITDNFDLFEPVFDSKPAVGRVLNQLNLLRGPIAHCSMLAPDERGRLEQAVRDWFRLLIPISIDQNS</sequence>
<accession>A0A543KCC1</accession>
<evidence type="ECO:0000313" key="2">
    <source>
        <dbReference type="Proteomes" id="UP000320582"/>
    </source>
</evidence>
<protein>
    <submittedName>
        <fullName evidence="1">Uncharacterized protein</fullName>
    </submittedName>
</protein>
<dbReference type="EMBL" id="VFPT01000001">
    <property type="protein sequence ID" value="TQM92687.1"/>
    <property type="molecule type" value="Genomic_DNA"/>
</dbReference>
<organism evidence="1 2">
    <name type="scientific">Roseinatronobacter monicus</name>
    <dbReference type="NCBI Taxonomy" id="393481"/>
    <lineage>
        <taxon>Bacteria</taxon>
        <taxon>Pseudomonadati</taxon>
        <taxon>Pseudomonadota</taxon>
        <taxon>Alphaproteobacteria</taxon>
        <taxon>Rhodobacterales</taxon>
        <taxon>Paracoccaceae</taxon>
        <taxon>Roseinatronobacter</taxon>
    </lineage>
</organism>
<dbReference type="OrthoDB" id="4773522at2"/>
<dbReference type="RefSeq" id="WP_142080349.1">
    <property type="nucleotide sequence ID" value="NZ_VFPT01000001.1"/>
</dbReference>
<comment type="caution">
    <text evidence="1">The sequence shown here is derived from an EMBL/GenBank/DDBJ whole genome shotgun (WGS) entry which is preliminary data.</text>
</comment>
<reference evidence="1 2" key="1">
    <citation type="submission" date="2019-06" db="EMBL/GenBank/DDBJ databases">
        <title>Genomic Encyclopedia of Archaeal and Bacterial Type Strains, Phase II (KMG-II): from individual species to whole genera.</title>
        <authorList>
            <person name="Goeker M."/>
        </authorList>
    </citation>
    <scope>NUCLEOTIDE SEQUENCE [LARGE SCALE GENOMIC DNA]</scope>
    <source>
        <strain evidence="1 2">DSM 18423</strain>
    </source>
</reference>
<gene>
    <name evidence="1" type="ORF">BD293_1303</name>
</gene>